<protein>
    <submittedName>
        <fullName evidence="1">Uncharacterized protein</fullName>
    </submittedName>
</protein>
<proteinExistence type="predicted"/>
<sequence length="72" mass="8623">MMSFKVTEYVDERLEEIEKLKSETFNWLKNVTKTVDELTKEEEIEILEKKMIYYSASGALEELSRLKEKLDE</sequence>
<accession>A0ABW5SPT5</accession>
<reference evidence="2" key="1">
    <citation type="journal article" date="2019" name="Int. J. Syst. Evol. Microbiol.">
        <title>The Global Catalogue of Microorganisms (GCM) 10K type strain sequencing project: providing services to taxonomists for standard genome sequencing and annotation.</title>
        <authorList>
            <consortium name="The Broad Institute Genomics Platform"/>
            <consortium name="The Broad Institute Genome Sequencing Center for Infectious Disease"/>
            <person name="Wu L."/>
            <person name="Ma J."/>
        </authorList>
    </citation>
    <scope>NUCLEOTIDE SEQUENCE [LARGE SCALE GENOMIC DNA]</scope>
    <source>
        <strain evidence="2">KCTC 33849</strain>
    </source>
</reference>
<dbReference type="EMBL" id="JBHUMJ010000002">
    <property type="protein sequence ID" value="MFD2700837.1"/>
    <property type="molecule type" value="Genomic_DNA"/>
</dbReference>
<organism evidence="1 2">
    <name type="scientific">Paenibacillus shunpengii</name>
    <dbReference type="NCBI Taxonomy" id="2054424"/>
    <lineage>
        <taxon>Bacteria</taxon>
        <taxon>Bacillati</taxon>
        <taxon>Bacillota</taxon>
        <taxon>Bacilli</taxon>
        <taxon>Bacillales</taxon>
        <taxon>Paenibacillaceae</taxon>
        <taxon>Paenibacillus</taxon>
    </lineage>
</organism>
<comment type="caution">
    <text evidence="1">The sequence shown here is derived from an EMBL/GenBank/DDBJ whole genome shotgun (WGS) entry which is preliminary data.</text>
</comment>
<dbReference type="Proteomes" id="UP001597540">
    <property type="component" value="Unassembled WGS sequence"/>
</dbReference>
<evidence type="ECO:0000313" key="2">
    <source>
        <dbReference type="Proteomes" id="UP001597540"/>
    </source>
</evidence>
<dbReference type="RefSeq" id="WP_379261874.1">
    <property type="nucleotide sequence ID" value="NZ_JBHUMJ010000002.1"/>
</dbReference>
<gene>
    <name evidence="1" type="ORF">ACFSVM_10190</name>
</gene>
<evidence type="ECO:0000313" key="1">
    <source>
        <dbReference type="EMBL" id="MFD2700837.1"/>
    </source>
</evidence>
<name>A0ABW5SPT5_9BACL</name>
<keyword evidence="2" id="KW-1185">Reference proteome</keyword>